<dbReference type="InterPro" id="IPR018028">
    <property type="entry name" value="Catalase"/>
</dbReference>
<evidence type="ECO:0000313" key="17">
    <source>
        <dbReference type="Proteomes" id="UP000245383"/>
    </source>
</evidence>
<dbReference type="SMART" id="SM01060">
    <property type="entry name" value="Catalase"/>
    <property type="match status" value="1"/>
</dbReference>
<dbReference type="Pfam" id="PF06628">
    <property type="entry name" value="Catalase-rel"/>
    <property type="match status" value="1"/>
</dbReference>
<evidence type="ECO:0000259" key="15">
    <source>
        <dbReference type="SMART" id="SM01060"/>
    </source>
</evidence>
<dbReference type="PROSITE" id="PS51402">
    <property type="entry name" value="CATALASE_3"/>
    <property type="match status" value="1"/>
</dbReference>
<name>A0A2T9YF06_9FUNG</name>
<keyword evidence="4 11" id="KW-0479">Metal-binding</keyword>
<feature type="active site" evidence="10">
    <location>
        <position position="66"/>
    </location>
</feature>
<evidence type="ECO:0000256" key="4">
    <source>
        <dbReference type="ARBA" id="ARBA00022723"/>
    </source>
</evidence>
<evidence type="ECO:0000256" key="10">
    <source>
        <dbReference type="PIRSR" id="PIRSR038928-1"/>
    </source>
</evidence>
<dbReference type="Gene3D" id="2.40.180.10">
    <property type="entry name" value="Catalase core domain"/>
    <property type="match status" value="1"/>
</dbReference>
<evidence type="ECO:0000256" key="6">
    <source>
        <dbReference type="ARBA" id="ARBA00023004"/>
    </source>
</evidence>
<keyword evidence="17" id="KW-1185">Reference proteome</keyword>
<evidence type="ECO:0000313" key="16">
    <source>
        <dbReference type="EMBL" id="PVU90864.1"/>
    </source>
</evidence>
<dbReference type="GO" id="GO:0042744">
    <property type="term" value="P:hydrogen peroxide catabolic process"/>
    <property type="evidence" value="ECO:0007669"/>
    <property type="project" value="UniProtKB-KW"/>
</dbReference>
<dbReference type="PROSITE" id="PS00437">
    <property type="entry name" value="CATALASE_1"/>
    <property type="match status" value="1"/>
</dbReference>
<evidence type="ECO:0000256" key="13">
    <source>
        <dbReference type="RuleBase" id="RU004142"/>
    </source>
</evidence>
<proteinExistence type="inferred from homology"/>
<dbReference type="GO" id="GO:0005739">
    <property type="term" value="C:mitochondrion"/>
    <property type="evidence" value="ECO:0007669"/>
    <property type="project" value="TreeGrafter"/>
</dbReference>
<dbReference type="EMBL" id="MBFR01000235">
    <property type="protein sequence ID" value="PVU90864.1"/>
    <property type="molecule type" value="Genomic_DNA"/>
</dbReference>
<evidence type="ECO:0000256" key="14">
    <source>
        <dbReference type="SAM" id="MobiDB-lite"/>
    </source>
</evidence>
<comment type="similarity">
    <text evidence="1 12">Belongs to the catalase family.</text>
</comment>
<dbReference type="InterPro" id="IPR020835">
    <property type="entry name" value="Catalase_sf"/>
</dbReference>
<dbReference type="PANTHER" id="PTHR11465:SF9">
    <property type="entry name" value="CATALASE"/>
    <property type="match status" value="1"/>
</dbReference>
<dbReference type="FunFam" id="2.40.180.10:FF:000001">
    <property type="entry name" value="Catalase"/>
    <property type="match status" value="1"/>
</dbReference>
<evidence type="ECO:0000256" key="5">
    <source>
        <dbReference type="ARBA" id="ARBA00023002"/>
    </source>
</evidence>
<dbReference type="InterPro" id="IPR024711">
    <property type="entry name" value="Catalase_clade1/3"/>
</dbReference>
<keyword evidence="5 12" id="KW-0560">Oxidoreductase</keyword>
<accession>A0A2T9YF06</accession>
<feature type="compositionally biased region" description="Polar residues" evidence="14">
    <location>
        <begin position="10"/>
        <end position="33"/>
    </location>
</feature>
<evidence type="ECO:0000256" key="9">
    <source>
        <dbReference type="ARBA" id="ARBA00049254"/>
    </source>
</evidence>
<gene>
    <name evidence="16" type="ORF">BB561_004684</name>
</gene>
<evidence type="ECO:0000256" key="3">
    <source>
        <dbReference type="ARBA" id="ARBA00022617"/>
    </source>
</evidence>
<feature type="region of interest" description="Disordered" evidence="14">
    <location>
        <begin position="1"/>
        <end position="33"/>
    </location>
</feature>
<dbReference type="CDD" id="cd08156">
    <property type="entry name" value="catalase_clade_3"/>
    <property type="match status" value="1"/>
</dbReference>
<dbReference type="GO" id="GO:0020037">
    <property type="term" value="F:heme binding"/>
    <property type="evidence" value="ECO:0007669"/>
    <property type="project" value="InterPro"/>
</dbReference>
<dbReference type="PROSITE" id="PS00438">
    <property type="entry name" value="CATALASE_2"/>
    <property type="match status" value="1"/>
</dbReference>
<dbReference type="SUPFAM" id="SSF56634">
    <property type="entry name" value="Heme-dependent catalase-like"/>
    <property type="match status" value="1"/>
</dbReference>
<protein>
    <recommendedName>
        <fullName evidence="12">Catalase</fullName>
        <ecNumber evidence="12">1.11.1.6</ecNumber>
    </recommendedName>
</protein>
<dbReference type="GO" id="GO:0004096">
    <property type="term" value="F:catalase activity"/>
    <property type="evidence" value="ECO:0007669"/>
    <property type="project" value="UniProtKB-EC"/>
</dbReference>
<dbReference type="Pfam" id="PF00199">
    <property type="entry name" value="Catalase"/>
    <property type="match status" value="1"/>
</dbReference>
<dbReference type="PANTHER" id="PTHR11465">
    <property type="entry name" value="CATALASE"/>
    <property type="match status" value="1"/>
</dbReference>
<feature type="domain" description="Catalase core" evidence="15">
    <location>
        <begin position="19"/>
        <end position="403"/>
    </location>
</feature>
<dbReference type="InterPro" id="IPR024708">
    <property type="entry name" value="Catalase_AS"/>
</dbReference>
<evidence type="ECO:0000256" key="1">
    <source>
        <dbReference type="ARBA" id="ARBA00005329"/>
    </source>
</evidence>
<organism evidence="16 17">
    <name type="scientific">Smittium simulii</name>
    <dbReference type="NCBI Taxonomy" id="133385"/>
    <lineage>
        <taxon>Eukaryota</taxon>
        <taxon>Fungi</taxon>
        <taxon>Fungi incertae sedis</taxon>
        <taxon>Zoopagomycota</taxon>
        <taxon>Kickxellomycotina</taxon>
        <taxon>Harpellomycetes</taxon>
        <taxon>Harpellales</taxon>
        <taxon>Legeriomycetaceae</taxon>
        <taxon>Smittium</taxon>
    </lineage>
</organism>
<dbReference type="InterPro" id="IPR010582">
    <property type="entry name" value="Catalase_immune_responsive"/>
</dbReference>
<dbReference type="OrthoDB" id="6880011at2759"/>
<dbReference type="STRING" id="133385.A0A2T9YF06"/>
<dbReference type="GO" id="GO:0005777">
    <property type="term" value="C:peroxisome"/>
    <property type="evidence" value="ECO:0007669"/>
    <property type="project" value="TreeGrafter"/>
</dbReference>
<evidence type="ECO:0000256" key="8">
    <source>
        <dbReference type="ARBA" id="ARBA00044729"/>
    </source>
</evidence>
<dbReference type="PRINTS" id="PR00067">
    <property type="entry name" value="CATALASE"/>
</dbReference>
<dbReference type="InterPro" id="IPR002226">
    <property type="entry name" value="Catalase_haem_BS"/>
</dbReference>
<evidence type="ECO:0000256" key="2">
    <source>
        <dbReference type="ARBA" id="ARBA00022559"/>
    </source>
</evidence>
<comment type="cofactor">
    <cofactor evidence="11">
        <name>heme</name>
        <dbReference type="ChEBI" id="CHEBI:30413"/>
    </cofactor>
</comment>
<dbReference type="InterPro" id="IPR011614">
    <property type="entry name" value="Catalase_core"/>
</dbReference>
<keyword evidence="6 11" id="KW-0408">Iron</keyword>
<comment type="caution">
    <text evidence="16">The sequence shown here is derived from an EMBL/GenBank/DDBJ whole genome shotgun (WGS) entry which is preliminary data.</text>
</comment>
<dbReference type="PIRSF" id="PIRSF038928">
    <property type="entry name" value="Catalase_clade1-3"/>
    <property type="match status" value="1"/>
</dbReference>
<evidence type="ECO:0000256" key="11">
    <source>
        <dbReference type="PIRSR" id="PIRSR038928-2"/>
    </source>
</evidence>
<sequence>MSFQHPADSPATTSFGTLTTGNGNPVQNNQTSITAGPQGQVLIQDFHLIDKLAHFDRERIPERVVHAKGAGAHGYFEVTNDISHLTCAKFLNKVGKRTPIFARFSTVGGEMGSADTARDPRGFAVKFYTEEGNWDMVGNNTPVFFIRDPIKFPDFIHTQKRNPQSHLPSSDMFWDFLSLVPESIHQVTILMSDRGITKDYRHMNGYSGHTLALVAADGSYKFVKWHFKTKQGVECLHAKEAAIIAGSDPNYATRDLFDSIEKGDYPAWDVYVQVVEPEQVDKLGFDLFDITKVLPHADFPLIPVGQMVLNRNPENYFAEVEQSAFSPSHMVPGIAPTTDRMLQGRLFSYPDTHRHRLGPNYLQIPINAPISGINNHQRDGLMTINGNSGSKPNYEPNSFGGPYQSNIVGTVIPIGMPVSGNIGNYTYQLTDADFKQAAALYNIFDDAHKDRLAGNIADGLSGAKVFIQKRQLDIFYKVDKDYGVRVERELRTRGSKI</sequence>
<keyword evidence="3 11" id="KW-0349">Heme</keyword>
<evidence type="ECO:0000256" key="12">
    <source>
        <dbReference type="RuleBase" id="RU000498"/>
    </source>
</evidence>
<feature type="active site" evidence="10">
    <location>
        <position position="139"/>
    </location>
</feature>
<reference evidence="16 17" key="1">
    <citation type="journal article" date="2018" name="MBio">
        <title>Comparative Genomics Reveals the Core Gene Toolbox for the Fungus-Insect Symbiosis.</title>
        <authorList>
            <person name="Wang Y."/>
            <person name="Stata M."/>
            <person name="Wang W."/>
            <person name="Stajich J.E."/>
            <person name="White M.M."/>
            <person name="Moncalvo J.M."/>
        </authorList>
    </citation>
    <scope>NUCLEOTIDE SEQUENCE [LARGE SCALE GENOMIC DNA]</scope>
    <source>
        <strain evidence="16 17">SWE-8-4</strain>
    </source>
</reference>
<feature type="binding site" description="axial binding residue" evidence="11">
    <location>
        <position position="349"/>
    </location>
    <ligand>
        <name>heme</name>
        <dbReference type="ChEBI" id="CHEBI:30413"/>
    </ligand>
    <ligandPart>
        <name>Fe</name>
        <dbReference type="ChEBI" id="CHEBI:18248"/>
    </ligandPart>
</feature>
<dbReference type="InterPro" id="IPR040333">
    <property type="entry name" value="Catalase_3"/>
</dbReference>
<dbReference type="EC" id="1.11.1.6" evidence="12"/>
<dbReference type="Proteomes" id="UP000245383">
    <property type="component" value="Unassembled WGS sequence"/>
</dbReference>
<keyword evidence="2 12" id="KW-0575">Peroxidase</keyword>
<dbReference type="GO" id="GO:0042542">
    <property type="term" value="P:response to hydrogen peroxide"/>
    <property type="evidence" value="ECO:0007669"/>
    <property type="project" value="TreeGrafter"/>
</dbReference>
<dbReference type="AlphaFoldDB" id="A0A2T9YF06"/>
<evidence type="ECO:0000256" key="7">
    <source>
        <dbReference type="ARBA" id="ARBA00023324"/>
    </source>
</evidence>
<dbReference type="GO" id="GO:0046872">
    <property type="term" value="F:metal ion binding"/>
    <property type="evidence" value="ECO:0007669"/>
    <property type="project" value="UniProtKB-KW"/>
</dbReference>
<keyword evidence="7 12" id="KW-0376">Hydrogen peroxide</keyword>
<comment type="catalytic activity">
    <reaction evidence="9 12">
        <text>2 H2O2 = O2 + 2 H2O</text>
        <dbReference type="Rhea" id="RHEA:20309"/>
        <dbReference type="ChEBI" id="CHEBI:15377"/>
        <dbReference type="ChEBI" id="CHEBI:15379"/>
        <dbReference type="ChEBI" id="CHEBI:16240"/>
        <dbReference type="EC" id="1.11.1.6"/>
    </reaction>
</comment>
<comment type="function">
    <text evidence="8 13">Catalyzes the degradation of hydrogen peroxide (H(2)O(2)) generated by peroxisomal oxidases to water and oxygen, thereby protecting cells from the toxic effects of hydrogen peroxide.</text>
</comment>